<dbReference type="Pfam" id="PF00226">
    <property type="entry name" value="DnaJ"/>
    <property type="match status" value="1"/>
</dbReference>
<dbReference type="PROSITE" id="PS50076">
    <property type="entry name" value="DNAJ_2"/>
    <property type="match status" value="1"/>
</dbReference>
<name>A0A9W7GQQ9_9STRA</name>
<dbReference type="SUPFAM" id="SSF46565">
    <property type="entry name" value="Chaperone J-domain"/>
    <property type="match status" value="1"/>
</dbReference>
<feature type="domain" description="J" evidence="2">
    <location>
        <begin position="21"/>
        <end position="89"/>
    </location>
</feature>
<dbReference type="AlphaFoldDB" id="A0A9W7GQQ9"/>
<reference evidence="4" key="1">
    <citation type="journal article" date="2023" name="Commun. Biol.">
        <title>Genome analysis of Parmales, the sister group of diatoms, reveals the evolutionary specialization of diatoms from phago-mixotrophs to photoautotrophs.</title>
        <authorList>
            <person name="Ban H."/>
            <person name="Sato S."/>
            <person name="Yoshikawa S."/>
            <person name="Yamada K."/>
            <person name="Nakamura Y."/>
            <person name="Ichinomiya M."/>
            <person name="Sato N."/>
            <person name="Blanc-Mathieu R."/>
            <person name="Endo H."/>
            <person name="Kuwata A."/>
            <person name="Ogata H."/>
        </authorList>
    </citation>
    <scope>NUCLEOTIDE SEQUENCE [LARGE SCALE GENOMIC DNA]</scope>
</reference>
<proteinExistence type="predicted"/>
<dbReference type="InterPro" id="IPR024586">
    <property type="entry name" value="DnaJ-like_C11_C"/>
</dbReference>
<dbReference type="Pfam" id="PF11875">
    <property type="entry name" value="DnaJ-like_C11_C"/>
    <property type="match status" value="1"/>
</dbReference>
<dbReference type="GO" id="GO:0042407">
    <property type="term" value="P:cristae formation"/>
    <property type="evidence" value="ECO:0007669"/>
    <property type="project" value="TreeGrafter"/>
</dbReference>
<dbReference type="Proteomes" id="UP001165065">
    <property type="component" value="Unassembled WGS sequence"/>
</dbReference>
<evidence type="ECO:0000256" key="1">
    <source>
        <dbReference type="ARBA" id="ARBA00023186"/>
    </source>
</evidence>
<dbReference type="PANTHER" id="PTHR44157">
    <property type="entry name" value="DNAJ HOMOLOG SUBFAMILY C MEMBER 11"/>
    <property type="match status" value="1"/>
</dbReference>
<sequence length="611" mass="65517">MSRRGNASQQQQDDEAGGDVDFYATLNVPRGCSPHDVKQAYTRLALSFHPDKQRNAEDSALAAEQFFQVKRAYKVLSDDAMRLAYDKYGHEGLRVVAEGGEKEVVKRRSNKELERTIEMLVMKDRYAQMDKAIGARGAISVHSTVVPLLSGSGGGPRMTKMSISQYIRAPLDNMTSVTYGGYVMSNYGLSIGGVSLGGERRLTNNTLVHCELDAATDGSNKVSVSTTRVLDKGGRTGAKVGFGLDPASSQLGCNLDTWRTLRNGVVCRCNLGMVNGNFTTLMLSGSGRTGGAWASGDVGLEPRELYARASVVKEWGDRDLKQQGKARIKLGTRGTQVVVQARRNVGKFTHLGVGVKCCLETGVYCIVKLGRGRFSLEVPICMASFVAPQAMALASLLALAVDEAVVSLINLGKEEEVKEEENREEEVLRQKEKGTMDAEAQQALMRRAASKRVREEEERGVEGLVVVKGTYGRKRSGNKGAGDDLDVTVALQFFTKEGRCMLPSGGKNSVLGFYHEGADKEEAKGWGGEGGRKLRGFLSIFRGGEGGGGGGIDSLGLGDIGEGAGGGGGKMVVVVRYKYGGALWEVEVGDDEELLLPSDKAMRIGDAGLVS</sequence>
<evidence type="ECO:0000313" key="3">
    <source>
        <dbReference type="EMBL" id="GMI49028.1"/>
    </source>
</evidence>
<evidence type="ECO:0000313" key="4">
    <source>
        <dbReference type="Proteomes" id="UP001165065"/>
    </source>
</evidence>
<dbReference type="CDD" id="cd06257">
    <property type="entry name" value="DnaJ"/>
    <property type="match status" value="1"/>
</dbReference>
<organism evidence="3 4">
    <name type="scientific">Triparma columacea</name>
    <dbReference type="NCBI Taxonomy" id="722753"/>
    <lineage>
        <taxon>Eukaryota</taxon>
        <taxon>Sar</taxon>
        <taxon>Stramenopiles</taxon>
        <taxon>Ochrophyta</taxon>
        <taxon>Bolidophyceae</taxon>
        <taxon>Parmales</taxon>
        <taxon>Triparmaceae</taxon>
        <taxon>Triparma</taxon>
    </lineage>
</organism>
<dbReference type="SMART" id="SM00271">
    <property type="entry name" value="DnaJ"/>
    <property type="match status" value="1"/>
</dbReference>
<dbReference type="OrthoDB" id="18010at2759"/>
<dbReference type="Gene3D" id="1.10.287.110">
    <property type="entry name" value="DnaJ domain"/>
    <property type="match status" value="1"/>
</dbReference>
<dbReference type="GO" id="GO:0005739">
    <property type="term" value="C:mitochondrion"/>
    <property type="evidence" value="ECO:0007669"/>
    <property type="project" value="GOC"/>
</dbReference>
<protein>
    <recommendedName>
        <fullName evidence="2">J domain-containing protein</fullName>
    </recommendedName>
</protein>
<keyword evidence="4" id="KW-1185">Reference proteome</keyword>
<comment type="caution">
    <text evidence="3">The sequence shown here is derived from an EMBL/GenBank/DDBJ whole genome shotgun (WGS) entry which is preliminary data.</text>
</comment>
<dbReference type="InterPro" id="IPR052243">
    <property type="entry name" value="Mito_inner_membrane_organizer"/>
</dbReference>
<keyword evidence="1" id="KW-0143">Chaperone</keyword>
<evidence type="ECO:0000259" key="2">
    <source>
        <dbReference type="PROSITE" id="PS50076"/>
    </source>
</evidence>
<accession>A0A9W7GQQ9</accession>
<gene>
    <name evidence="3" type="ORF">TrCOL_g12595</name>
</gene>
<dbReference type="PANTHER" id="PTHR44157:SF1">
    <property type="entry name" value="DNAJ HOMOLOG SUBFAMILY C MEMBER 11"/>
    <property type="match status" value="1"/>
</dbReference>
<dbReference type="InterPro" id="IPR001623">
    <property type="entry name" value="DnaJ_domain"/>
</dbReference>
<dbReference type="InterPro" id="IPR036869">
    <property type="entry name" value="J_dom_sf"/>
</dbReference>
<dbReference type="PRINTS" id="PR00625">
    <property type="entry name" value="JDOMAIN"/>
</dbReference>
<dbReference type="EMBL" id="BRYA01000453">
    <property type="protein sequence ID" value="GMI49028.1"/>
    <property type="molecule type" value="Genomic_DNA"/>
</dbReference>